<dbReference type="Pfam" id="PF00092">
    <property type="entry name" value="VWA"/>
    <property type="match status" value="1"/>
</dbReference>
<dbReference type="EMBL" id="JACNMF010000003">
    <property type="protein sequence ID" value="MBC3759056.1"/>
    <property type="molecule type" value="Genomic_DNA"/>
</dbReference>
<dbReference type="Pfam" id="PF12034">
    <property type="entry name" value="YfbK_C"/>
    <property type="match status" value="1"/>
</dbReference>
<dbReference type="Pfam" id="PF12450">
    <property type="entry name" value="vWF_A"/>
    <property type="match status" value="1"/>
</dbReference>
<dbReference type="NCBIfam" id="TIGR04057">
    <property type="entry name" value="SusC_RagA_signa"/>
    <property type="match status" value="1"/>
</dbReference>
<keyword evidence="3" id="KW-1185">Reference proteome</keyword>
<dbReference type="Pfam" id="PF07715">
    <property type="entry name" value="Plug"/>
    <property type="match status" value="1"/>
</dbReference>
<dbReference type="Proteomes" id="UP000656244">
    <property type="component" value="Unassembled WGS sequence"/>
</dbReference>
<dbReference type="InterPro" id="IPR022156">
    <property type="entry name" value="Uncharacterised_YfbK_N"/>
</dbReference>
<dbReference type="Gene3D" id="2.60.40.1120">
    <property type="entry name" value="Carboxypeptidase-like, regulatory domain"/>
    <property type="match status" value="1"/>
</dbReference>
<proteinExistence type="predicted"/>
<dbReference type="SUPFAM" id="SSF53300">
    <property type="entry name" value="vWA-like"/>
    <property type="match status" value="1"/>
</dbReference>
<reference evidence="2" key="1">
    <citation type="submission" date="2020-08" db="EMBL/GenBank/DDBJ databases">
        <title>Hyunsoonleella sp. strain SJ7 genome sequencing and assembly.</title>
        <authorList>
            <person name="Kim I."/>
        </authorList>
    </citation>
    <scope>NUCLEOTIDE SEQUENCE</scope>
    <source>
        <strain evidence="2">SJ7</strain>
    </source>
</reference>
<dbReference type="PROSITE" id="PS50234">
    <property type="entry name" value="VWFA"/>
    <property type="match status" value="1"/>
</dbReference>
<dbReference type="Gene3D" id="3.40.50.410">
    <property type="entry name" value="von Willebrand factor, type A domain"/>
    <property type="match status" value="1"/>
</dbReference>
<dbReference type="RefSeq" id="WP_186562508.1">
    <property type="nucleotide sequence ID" value="NZ_JACNMF010000003.1"/>
</dbReference>
<gene>
    <name evidence="2" type="ORF">H7U19_11605</name>
</gene>
<dbReference type="CDD" id="cd01465">
    <property type="entry name" value="vWA_subgroup"/>
    <property type="match status" value="1"/>
</dbReference>
<dbReference type="InterPro" id="IPR023997">
    <property type="entry name" value="TonB-dep_OMP_SusC/RagA_CS"/>
</dbReference>
<dbReference type="PANTHER" id="PTHR10579">
    <property type="entry name" value="CALCIUM-ACTIVATED CHLORIDE CHANNEL REGULATOR"/>
    <property type="match status" value="1"/>
</dbReference>
<dbReference type="Gene3D" id="2.170.130.10">
    <property type="entry name" value="TonB-dependent receptor, plug domain"/>
    <property type="match status" value="1"/>
</dbReference>
<dbReference type="InterPro" id="IPR012910">
    <property type="entry name" value="Plug_dom"/>
</dbReference>
<name>A0A923HDA5_9FLAO</name>
<dbReference type="InterPro" id="IPR021908">
    <property type="entry name" value="YfbK_C"/>
</dbReference>
<feature type="domain" description="VWFA" evidence="1">
    <location>
        <begin position="425"/>
        <end position="603"/>
    </location>
</feature>
<dbReference type="InterPro" id="IPR036465">
    <property type="entry name" value="vWFA_dom_sf"/>
</dbReference>
<evidence type="ECO:0000313" key="2">
    <source>
        <dbReference type="EMBL" id="MBC3759056.1"/>
    </source>
</evidence>
<dbReference type="InterPro" id="IPR037066">
    <property type="entry name" value="Plug_dom_sf"/>
</dbReference>
<organism evidence="2 3">
    <name type="scientific">Hyunsoonleella aquatilis</name>
    <dbReference type="NCBI Taxonomy" id="2762758"/>
    <lineage>
        <taxon>Bacteria</taxon>
        <taxon>Pseudomonadati</taxon>
        <taxon>Bacteroidota</taxon>
        <taxon>Flavobacteriia</taxon>
        <taxon>Flavobacteriales</taxon>
        <taxon>Flavobacteriaceae</taxon>
    </lineage>
</organism>
<dbReference type="InterPro" id="IPR002035">
    <property type="entry name" value="VWF_A"/>
</dbReference>
<dbReference type="SMART" id="SM00327">
    <property type="entry name" value="VWA"/>
    <property type="match status" value="1"/>
</dbReference>
<evidence type="ECO:0000313" key="3">
    <source>
        <dbReference type="Proteomes" id="UP000656244"/>
    </source>
</evidence>
<dbReference type="SUPFAM" id="SSF56935">
    <property type="entry name" value="Porins"/>
    <property type="match status" value="1"/>
</dbReference>
<dbReference type="AlphaFoldDB" id="A0A923HDA5"/>
<comment type="caution">
    <text evidence="2">The sequence shown here is derived from an EMBL/GenBank/DDBJ whole genome shotgun (WGS) entry which is preliminary data.</text>
</comment>
<dbReference type="InterPro" id="IPR008969">
    <property type="entry name" value="CarboxyPept-like_regulatory"/>
</dbReference>
<dbReference type="Pfam" id="PF13715">
    <property type="entry name" value="CarbopepD_reg_2"/>
    <property type="match status" value="1"/>
</dbReference>
<dbReference type="InterPro" id="IPR051266">
    <property type="entry name" value="CLCR"/>
</dbReference>
<evidence type="ECO:0000259" key="1">
    <source>
        <dbReference type="PROSITE" id="PS50234"/>
    </source>
</evidence>
<protein>
    <submittedName>
        <fullName evidence="2">von Willebrand factor type A domain-containing protein</fullName>
    </submittedName>
</protein>
<dbReference type="SUPFAM" id="SSF49464">
    <property type="entry name" value="Carboxypeptidase regulatory domain-like"/>
    <property type="match status" value="1"/>
</dbReference>
<sequence>MKALLTLIFALAVSTQIQSQEKLITGKVTSASDGIEIPGVNVIVKGTTTRAVTDFDGLYEIKAKSSDILVFSYLGFATKEVKVGNRTTVSIALEEDVARLEEVVVIGYGTMKRKSLTGSVSMVSSPTPSASQIKRRKQKDYHQKLANQIQSTSIEKTLQGKIAGVAFTSANGNPGKSTQIRIGGMSSLVSQNNPLVIIDGAIVPYNTMECLNPNQIQSIDVLKDVASTAIYGTRGASGVILISTKNHSESKAQAPLYIVDGQPIKKENNYIIESIPESDIDSKVEYGKGDAKDKFGKIAKHGCVVITTHQGNFRIQNNESYAVIEENSFKRTTLSPLSTFSIDVDKASYSNIRRMINNGMAIQPDAVKIEEMINYFDYEYPQPTGVHPFAIHTEVAQTPWHNDTRIVKIGLQGKTYGYEELPPSNLTFLVDVSGSMSSQNKLPLLKSAFKLLVNQLRGEDKVSIVVYAGAAGVVLEPTSGKHKEKILNALNGLESGGSTAGGAGIKLAYKLAEQHFKKNGNNRVILATDGDFNVGASSDKAMEKLIETKRQSGVFLSVLGFGYGNYKDSKLETLADKGNGNHAYIDNMQEAQKVFGKEFGGTLFTIAKDVKIQVEFNPNKVQAYRLIGYENRMLEDEDFVDDTKDAGELGSGHTVTALYEVIPVGAQTTYLRDVDDLKYTNSQIVSDYSDELFTVKFRYKKPNGAKSIEIVHVQKDKVSEASEDMKFASAVALFGMQLRQSKYHNNSKLEDVLELSNEGRGEDENGYRAEFRRLVSSYQNL</sequence>
<dbReference type="PANTHER" id="PTHR10579:SF43">
    <property type="entry name" value="ZINC FINGER (C3HC4-TYPE RING FINGER) FAMILY PROTEIN"/>
    <property type="match status" value="1"/>
</dbReference>
<accession>A0A923HDA5</accession>